<feature type="transmembrane region" description="Helical" evidence="1">
    <location>
        <begin position="73"/>
        <end position="91"/>
    </location>
</feature>
<evidence type="ECO:0000313" key="3">
    <source>
        <dbReference type="Proteomes" id="UP000316213"/>
    </source>
</evidence>
<keyword evidence="1" id="KW-0812">Transmembrane</keyword>
<proteinExistence type="predicted"/>
<dbReference type="PANTHER" id="PTHR34980">
    <property type="entry name" value="INNER MEMBRANE PROTEIN-RELATED-RELATED"/>
    <property type="match status" value="1"/>
</dbReference>
<dbReference type="AlphaFoldDB" id="A0A5C6ABK2"/>
<evidence type="ECO:0000256" key="1">
    <source>
        <dbReference type="SAM" id="Phobius"/>
    </source>
</evidence>
<feature type="transmembrane region" description="Helical" evidence="1">
    <location>
        <begin position="16"/>
        <end position="36"/>
    </location>
</feature>
<dbReference type="RefSeq" id="WP_146578357.1">
    <property type="nucleotide sequence ID" value="NZ_SJPM01000005.1"/>
</dbReference>
<dbReference type="PANTHER" id="PTHR34980:SF3">
    <property type="entry name" value="BLR8105 PROTEIN"/>
    <property type="match status" value="1"/>
</dbReference>
<dbReference type="InterPro" id="IPR008523">
    <property type="entry name" value="DUF805"/>
</dbReference>
<name>A0A5C6ABK2_9BACT</name>
<organism evidence="2 3">
    <name type="scientific">Neorhodopirellula pilleata</name>
    <dbReference type="NCBI Taxonomy" id="2714738"/>
    <lineage>
        <taxon>Bacteria</taxon>
        <taxon>Pseudomonadati</taxon>
        <taxon>Planctomycetota</taxon>
        <taxon>Planctomycetia</taxon>
        <taxon>Pirellulales</taxon>
        <taxon>Pirellulaceae</taxon>
        <taxon>Neorhodopirellula</taxon>
    </lineage>
</organism>
<protein>
    <submittedName>
        <fullName evidence="2">Inner membrane protein YhaH</fullName>
    </submittedName>
</protein>
<keyword evidence="1" id="KW-0472">Membrane</keyword>
<feature type="transmembrane region" description="Helical" evidence="1">
    <location>
        <begin position="42"/>
        <end position="61"/>
    </location>
</feature>
<gene>
    <name evidence="2" type="primary">yhaH_1</name>
    <name evidence="2" type="ORF">Pla100_29210</name>
</gene>
<keyword evidence="1" id="KW-1133">Transmembrane helix</keyword>
<dbReference type="Pfam" id="PF05656">
    <property type="entry name" value="DUF805"/>
    <property type="match status" value="1"/>
</dbReference>
<dbReference type="GO" id="GO:0005886">
    <property type="term" value="C:plasma membrane"/>
    <property type="evidence" value="ECO:0007669"/>
    <property type="project" value="TreeGrafter"/>
</dbReference>
<reference evidence="2 3" key="1">
    <citation type="submission" date="2019-02" db="EMBL/GenBank/DDBJ databases">
        <title>Deep-cultivation of Planctomycetes and their phenomic and genomic characterization uncovers novel biology.</title>
        <authorList>
            <person name="Wiegand S."/>
            <person name="Jogler M."/>
            <person name="Boedeker C."/>
            <person name="Pinto D."/>
            <person name="Vollmers J."/>
            <person name="Rivas-Marin E."/>
            <person name="Kohn T."/>
            <person name="Peeters S.H."/>
            <person name="Heuer A."/>
            <person name="Rast P."/>
            <person name="Oberbeckmann S."/>
            <person name="Bunk B."/>
            <person name="Jeske O."/>
            <person name="Meyerdierks A."/>
            <person name="Storesund J.E."/>
            <person name="Kallscheuer N."/>
            <person name="Luecker S."/>
            <person name="Lage O.M."/>
            <person name="Pohl T."/>
            <person name="Merkel B.J."/>
            <person name="Hornburger P."/>
            <person name="Mueller R.-W."/>
            <person name="Bruemmer F."/>
            <person name="Labrenz M."/>
            <person name="Spormann A.M."/>
            <person name="Op Den Camp H."/>
            <person name="Overmann J."/>
            <person name="Amann R."/>
            <person name="Jetten M.S.M."/>
            <person name="Mascher T."/>
            <person name="Medema M.H."/>
            <person name="Devos D.P."/>
            <person name="Kaster A.-K."/>
            <person name="Ovreas L."/>
            <person name="Rohde M."/>
            <person name="Galperin M.Y."/>
            <person name="Jogler C."/>
        </authorList>
    </citation>
    <scope>NUCLEOTIDE SEQUENCE [LARGE SCALE GENOMIC DNA]</scope>
    <source>
        <strain evidence="2 3">Pla100</strain>
    </source>
</reference>
<keyword evidence="3" id="KW-1185">Reference proteome</keyword>
<dbReference type="EMBL" id="SJPM01000005">
    <property type="protein sequence ID" value="TWT96441.1"/>
    <property type="molecule type" value="Genomic_DNA"/>
</dbReference>
<dbReference type="OrthoDB" id="9812349at2"/>
<dbReference type="Proteomes" id="UP000316213">
    <property type="component" value="Unassembled WGS sequence"/>
</dbReference>
<evidence type="ECO:0000313" key="2">
    <source>
        <dbReference type="EMBL" id="TWT96441.1"/>
    </source>
</evidence>
<accession>A0A5C6ABK2</accession>
<sequence length="112" mass="12607">MKDLLTTDGRIPRSTFWKFYAVVYGLLLIVGFLSEFESIPESVTTALSFLLFPVLAMGIIVQIKRWHDRDKSGWWVLINAIPILGGIWSFIECGCMKGTNGPNQFGPDPLQD</sequence>
<comment type="caution">
    <text evidence="2">The sequence shown here is derived from an EMBL/GenBank/DDBJ whole genome shotgun (WGS) entry which is preliminary data.</text>
</comment>